<evidence type="ECO:0000313" key="5">
    <source>
        <dbReference type="EMBL" id="MEK8047067.1"/>
    </source>
</evidence>
<dbReference type="NCBIfam" id="TIGR00254">
    <property type="entry name" value="GGDEF"/>
    <property type="match status" value="1"/>
</dbReference>
<dbReference type="InterPro" id="IPR029787">
    <property type="entry name" value="Nucleotide_cyclase"/>
</dbReference>
<keyword evidence="5" id="KW-0808">Transferase</keyword>
<reference evidence="5 6" key="1">
    <citation type="submission" date="2024-04" db="EMBL/GenBank/DDBJ databases">
        <title>Novel species of the genus Ideonella isolated from streams.</title>
        <authorList>
            <person name="Lu H."/>
        </authorList>
    </citation>
    <scope>NUCLEOTIDE SEQUENCE [LARGE SCALE GENOMIC DNA]</scope>
    <source>
        <strain evidence="5 6">LYT19W</strain>
    </source>
</reference>
<dbReference type="InterPro" id="IPR050469">
    <property type="entry name" value="Diguanylate_Cyclase"/>
</dbReference>
<dbReference type="CDD" id="cd01949">
    <property type="entry name" value="GGDEF"/>
    <property type="match status" value="1"/>
</dbReference>
<keyword evidence="3" id="KW-1133">Transmembrane helix</keyword>
<feature type="transmembrane region" description="Helical" evidence="3">
    <location>
        <begin position="447"/>
        <end position="465"/>
    </location>
</feature>
<sequence>MASSAVSGAAPAAAPSLARAQAPASAVVAVAADEVDTIERRARANPMEVAAALPQRLQSGAPLTDSQRVALLRLLGELQIKLEQPANATMSALATLEAGREVPTAVRADAQASRACVQADQLRASTNQTQALRLQDEALEAVARGQLLQVRLYCLAVFGGINDSLGRFGESVRLYQLALGAADREPTQWRRTPLRSSLAYALARAGEVERATQLIDEALSIGQAAQDWLSLSQVQAVRSILLTDSPSPGLGDGIAGAGAVRSAELAALESALNHAQQAGAAREEALGLANLADYYLRRADYARAKALLEQALPLARAQRYATAERLARQNLGLALIASRQKDKGLPLVQAELDRMHAADEIVDESDALRELGKYLELGGYTADALAVYRKERDLSYEAYRRDQQRVLLELQASFEADKRRHEKAVLLDENQLKAETLRQRDLQLREWALAGGVLLFSFGWLSLGYRRMRRTQRALHHNNQRLLEQSERDPLTGLGNRRHFQRLTHDGDQALPVSGSLFLIDIDHFKRINDLHGHAAGDAVLADVARRLRAVLREEDHVLRWGGEEFLVVTGPRRREQTEALAQRLLGAIGAVPMRHEGHSMNVTASIGFADFPLPPDAPTLTWEQAVNLVDAAMFLAKAQGRNRAFGIRHLPVSDMFALDNAMSDLAAAWQNGEVTLTPLYGPVQEVAT</sequence>
<dbReference type="RefSeq" id="WP_341399365.1">
    <property type="nucleotide sequence ID" value="NZ_JBBUTI010000007.1"/>
</dbReference>
<comment type="caution">
    <text evidence="5">The sequence shown here is derived from an EMBL/GenBank/DDBJ whole genome shotgun (WGS) entry which is preliminary data.</text>
</comment>
<feature type="domain" description="GGDEF" evidence="4">
    <location>
        <begin position="513"/>
        <end position="650"/>
    </location>
</feature>
<dbReference type="InterPro" id="IPR043128">
    <property type="entry name" value="Rev_trsase/Diguanyl_cyclase"/>
</dbReference>
<dbReference type="InterPro" id="IPR000160">
    <property type="entry name" value="GGDEF_dom"/>
</dbReference>
<dbReference type="PANTHER" id="PTHR45138">
    <property type="entry name" value="REGULATORY COMPONENTS OF SENSORY TRANSDUCTION SYSTEM"/>
    <property type="match status" value="1"/>
</dbReference>
<keyword evidence="3" id="KW-0812">Transmembrane</keyword>
<protein>
    <recommendedName>
        <fullName evidence="1">diguanylate cyclase</fullName>
        <ecNumber evidence="1">2.7.7.65</ecNumber>
    </recommendedName>
</protein>
<evidence type="ECO:0000256" key="3">
    <source>
        <dbReference type="SAM" id="Phobius"/>
    </source>
</evidence>
<name>A0ABU9C599_9BURK</name>
<dbReference type="EC" id="2.7.7.65" evidence="1"/>
<dbReference type="GO" id="GO:0052621">
    <property type="term" value="F:diguanylate cyclase activity"/>
    <property type="evidence" value="ECO:0007669"/>
    <property type="project" value="UniProtKB-EC"/>
</dbReference>
<keyword evidence="3" id="KW-0472">Membrane</keyword>
<dbReference type="SMART" id="SM00267">
    <property type="entry name" value="GGDEF"/>
    <property type="match status" value="1"/>
</dbReference>
<dbReference type="PANTHER" id="PTHR45138:SF9">
    <property type="entry name" value="DIGUANYLATE CYCLASE DGCM-RELATED"/>
    <property type="match status" value="1"/>
</dbReference>
<comment type="catalytic activity">
    <reaction evidence="2">
        <text>2 GTP = 3',3'-c-di-GMP + 2 diphosphate</text>
        <dbReference type="Rhea" id="RHEA:24898"/>
        <dbReference type="ChEBI" id="CHEBI:33019"/>
        <dbReference type="ChEBI" id="CHEBI:37565"/>
        <dbReference type="ChEBI" id="CHEBI:58805"/>
        <dbReference type="EC" id="2.7.7.65"/>
    </reaction>
</comment>
<dbReference type="Gene3D" id="3.30.70.270">
    <property type="match status" value="1"/>
</dbReference>
<gene>
    <name evidence="5" type="ORF">AACH00_11950</name>
</gene>
<dbReference type="Pfam" id="PF00990">
    <property type="entry name" value="GGDEF"/>
    <property type="match status" value="1"/>
</dbReference>
<evidence type="ECO:0000259" key="4">
    <source>
        <dbReference type="PROSITE" id="PS50887"/>
    </source>
</evidence>
<accession>A0ABU9C599</accession>
<evidence type="ECO:0000313" key="6">
    <source>
        <dbReference type="Proteomes" id="UP001379945"/>
    </source>
</evidence>
<proteinExistence type="predicted"/>
<dbReference type="PROSITE" id="PS50887">
    <property type="entry name" value="GGDEF"/>
    <property type="match status" value="1"/>
</dbReference>
<dbReference type="InterPro" id="IPR011990">
    <property type="entry name" value="TPR-like_helical_dom_sf"/>
</dbReference>
<dbReference type="Proteomes" id="UP001379945">
    <property type="component" value="Unassembled WGS sequence"/>
</dbReference>
<dbReference type="Gene3D" id="1.25.40.10">
    <property type="entry name" value="Tetratricopeptide repeat domain"/>
    <property type="match status" value="2"/>
</dbReference>
<evidence type="ECO:0000256" key="1">
    <source>
        <dbReference type="ARBA" id="ARBA00012528"/>
    </source>
</evidence>
<keyword evidence="6" id="KW-1185">Reference proteome</keyword>
<organism evidence="5 6">
    <name type="scientific">Ideonella margarita</name>
    <dbReference type="NCBI Taxonomy" id="2984191"/>
    <lineage>
        <taxon>Bacteria</taxon>
        <taxon>Pseudomonadati</taxon>
        <taxon>Pseudomonadota</taxon>
        <taxon>Betaproteobacteria</taxon>
        <taxon>Burkholderiales</taxon>
        <taxon>Sphaerotilaceae</taxon>
        <taxon>Ideonella</taxon>
    </lineage>
</organism>
<evidence type="ECO:0000256" key="2">
    <source>
        <dbReference type="ARBA" id="ARBA00034247"/>
    </source>
</evidence>
<dbReference type="EMBL" id="JBBUTI010000007">
    <property type="protein sequence ID" value="MEK8047067.1"/>
    <property type="molecule type" value="Genomic_DNA"/>
</dbReference>
<dbReference type="SUPFAM" id="SSF55073">
    <property type="entry name" value="Nucleotide cyclase"/>
    <property type="match status" value="1"/>
</dbReference>
<keyword evidence="5" id="KW-0548">Nucleotidyltransferase</keyword>
<dbReference type="SUPFAM" id="SSF48452">
    <property type="entry name" value="TPR-like"/>
    <property type="match status" value="2"/>
</dbReference>